<protein>
    <submittedName>
        <fullName evidence="2">Uncharacterized protein</fullName>
    </submittedName>
</protein>
<accession>A0AA39NNE6</accession>
<proteinExistence type="predicted"/>
<evidence type="ECO:0000313" key="3">
    <source>
        <dbReference type="Proteomes" id="UP001175227"/>
    </source>
</evidence>
<dbReference type="AlphaFoldDB" id="A0AA39NNE6"/>
<name>A0AA39NNE6_9AGAR</name>
<dbReference type="Proteomes" id="UP001175227">
    <property type="component" value="Unassembled WGS sequence"/>
</dbReference>
<organism evidence="2 3">
    <name type="scientific">Armillaria novae-zelandiae</name>
    <dbReference type="NCBI Taxonomy" id="153914"/>
    <lineage>
        <taxon>Eukaryota</taxon>
        <taxon>Fungi</taxon>
        <taxon>Dikarya</taxon>
        <taxon>Basidiomycota</taxon>
        <taxon>Agaricomycotina</taxon>
        <taxon>Agaricomycetes</taxon>
        <taxon>Agaricomycetidae</taxon>
        <taxon>Agaricales</taxon>
        <taxon>Marasmiineae</taxon>
        <taxon>Physalacriaceae</taxon>
        <taxon>Armillaria</taxon>
    </lineage>
</organism>
<comment type="caution">
    <text evidence="2">The sequence shown here is derived from an EMBL/GenBank/DDBJ whole genome shotgun (WGS) entry which is preliminary data.</text>
</comment>
<evidence type="ECO:0000313" key="2">
    <source>
        <dbReference type="EMBL" id="KAK0468770.1"/>
    </source>
</evidence>
<feature type="compositionally biased region" description="Polar residues" evidence="1">
    <location>
        <begin position="180"/>
        <end position="199"/>
    </location>
</feature>
<reference evidence="2" key="1">
    <citation type="submission" date="2023-06" db="EMBL/GenBank/DDBJ databases">
        <authorList>
            <consortium name="Lawrence Berkeley National Laboratory"/>
            <person name="Ahrendt S."/>
            <person name="Sahu N."/>
            <person name="Indic B."/>
            <person name="Wong-Bajracharya J."/>
            <person name="Merenyi Z."/>
            <person name="Ke H.-M."/>
            <person name="Monk M."/>
            <person name="Kocsube S."/>
            <person name="Drula E."/>
            <person name="Lipzen A."/>
            <person name="Balint B."/>
            <person name="Henrissat B."/>
            <person name="Andreopoulos B."/>
            <person name="Martin F.M."/>
            <person name="Harder C.B."/>
            <person name="Rigling D."/>
            <person name="Ford K.L."/>
            <person name="Foster G.D."/>
            <person name="Pangilinan J."/>
            <person name="Papanicolaou A."/>
            <person name="Barry K."/>
            <person name="LaButti K."/>
            <person name="Viragh M."/>
            <person name="Koriabine M."/>
            <person name="Yan M."/>
            <person name="Riley R."/>
            <person name="Champramary S."/>
            <person name="Plett K.L."/>
            <person name="Tsai I.J."/>
            <person name="Slot J."/>
            <person name="Sipos G."/>
            <person name="Plett J."/>
            <person name="Nagy L.G."/>
            <person name="Grigoriev I.V."/>
        </authorList>
    </citation>
    <scope>NUCLEOTIDE SEQUENCE</scope>
    <source>
        <strain evidence="2">ICMP 16352</strain>
    </source>
</reference>
<feature type="compositionally biased region" description="Basic and acidic residues" evidence="1">
    <location>
        <begin position="160"/>
        <end position="176"/>
    </location>
</feature>
<keyword evidence="3" id="KW-1185">Reference proteome</keyword>
<sequence length="206" mass="22667">MITLLTITTVVFCFRQKNEIVVVPIGTVFAGIQLRSSVPGVPEGFGTSFLVLHKASTQICTVHLGCILDILGLVPCLDLPRKFRRALEIPVVDIARQTRVESPKAEKAYGRIARPLPRGPDSSQNGREEFLGIAWAAMGDQAHEQDSEGFERLQSGTGKADGRRERRVKPQLERDLGTAPIQTMTQDSRALPIRTTSIRPASRRGL</sequence>
<dbReference type="EMBL" id="JAUEPR010000066">
    <property type="protein sequence ID" value="KAK0468770.1"/>
    <property type="molecule type" value="Genomic_DNA"/>
</dbReference>
<evidence type="ECO:0000256" key="1">
    <source>
        <dbReference type="SAM" id="MobiDB-lite"/>
    </source>
</evidence>
<feature type="region of interest" description="Disordered" evidence="1">
    <location>
        <begin position="144"/>
        <end position="206"/>
    </location>
</feature>
<gene>
    <name evidence="2" type="ORF">IW261DRAFT_1597950</name>
</gene>